<accession>A0A8D0B0V5</accession>
<dbReference type="AlphaFoldDB" id="A0A8D0B0V5"/>
<protein>
    <submittedName>
        <fullName evidence="1">Uncharacterized protein</fullName>
    </submittedName>
</protein>
<keyword evidence="2" id="KW-1185">Reference proteome</keyword>
<dbReference type="SUPFAM" id="SSF47027">
    <property type="entry name" value="Acyl-CoA binding protein"/>
    <property type="match status" value="1"/>
</dbReference>
<evidence type="ECO:0000313" key="1">
    <source>
        <dbReference type="Ensembl" id="ENSSMRP00000000874.1"/>
    </source>
</evidence>
<reference evidence="1" key="2">
    <citation type="submission" date="2025-09" db="UniProtKB">
        <authorList>
            <consortium name="Ensembl"/>
        </authorList>
    </citation>
    <scope>IDENTIFICATION</scope>
</reference>
<dbReference type="InterPro" id="IPR000582">
    <property type="entry name" value="Acyl-CoA-binding_protein"/>
</dbReference>
<dbReference type="PRINTS" id="PR00689">
    <property type="entry name" value="ACOABINDINGP"/>
</dbReference>
<dbReference type="Ensembl" id="ENSSMRT00000001050.1">
    <property type="protein sequence ID" value="ENSSMRP00000000874.1"/>
    <property type="gene ID" value="ENSSMRG00000000723.1"/>
</dbReference>
<dbReference type="InterPro" id="IPR014352">
    <property type="entry name" value="FERM/acyl-CoA-bd_prot_sf"/>
</dbReference>
<name>A0A8D0B0V5_SALMN</name>
<reference evidence="1" key="1">
    <citation type="submission" date="2025-08" db="UniProtKB">
        <authorList>
            <consortium name="Ensembl"/>
        </authorList>
    </citation>
    <scope>IDENTIFICATION</scope>
</reference>
<proteinExistence type="predicted"/>
<evidence type="ECO:0000313" key="2">
    <source>
        <dbReference type="Proteomes" id="UP000694421"/>
    </source>
</evidence>
<dbReference type="Proteomes" id="UP000694421">
    <property type="component" value="Unplaced"/>
</dbReference>
<dbReference type="InterPro" id="IPR035984">
    <property type="entry name" value="Acyl-CoA-binding_sf"/>
</dbReference>
<organism evidence="1 2">
    <name type="scientific">Salvator merianae</name>
    <name type="common">Argentine black and white tegu</name>
    <name type="synonym">Tupinambis merianae</name>
    <dbReference type="NCBI Taxonomy" id="96440"/>
    <lineage>
        <taxon>Eukaryota</taxon>
        <taxon>Metazoa</taxon>
        <taxon>Chordata</taxon>
        <taxon>Craniata</taxon>
        <taxon>Vertebrata</taxon>
        <taxon>Euteleostomi</taxon>
        <taxon>Lepidosauria</taxon>
        <taxon>Squamata</taxon>
        <taxon>Bifurcata</taxon>
        <taxon>Unidentata</taxon>
        <taxon>Episquamata</taxon>
        <taxon>Laterata</taxon>
        <taxon>Teiioidea</taxon>
        <taxon>Teiidae</taxon>
        <taxon>Salvator</taxon>
    </lineage>
</organism>
<sequence length="78" mass="8830">LSEVQGAGTQESLFCGAAEEVKKLKSQPTDQEMLVIYSPYKQAKVCLFIYLFIWTSKEDGTKAYIAKAEELKQKYGMQ</sequence>
<dbReference type="GO" id="GO:0000062">
    <property type="term" value="F:fatty-acyl-CoA binding"/>
    <property type="evidence" value="ECO:0007669"/>
    <property type="project" value="InterPro"/>
</dbReference>
<dbReference type="Gene3D" id="1.20.80.10">
    <property type="match status" value="1"/>
</dbReference>